<sequence length="289" mass="31655">MEYALEAIFVTNRHGPVHYDGRMIAGLNSPSLIDRVWRTARGWAVAWWRIVHLGSVALVLMLSPSSYGRAMRWRLARHMYQDTAPILLGFTVLAALVSLVITRIVVVTALSYGLSRYALEMVIRVLVLELIPLTAALFVAMRTTIPNGTQLALMRQAGHFDRLRHHGTDPVRVELLPRVVAGIYASITLAALSCVVALAMAYFGVYGLNTAGLPSYTRMFGQVFTPAVTLVFVLKTLFFSLAVALIPMAAGLYDNGDGRGRNGSELGGLARMFAVLLLIEVASLLGNYY</sequence>
<proteinExistence type="predicted"/>
<gene>
    <name evidence="2" type="ORF">SAMN05192589_11044</name>
</gene>
<evidence type="ECO:0000313" key="2">
    <source>
        <dbReference type="EMBL" id="SDD88842.1"/>
    </source>
</evidence>
<protein>
    <submittedName>
        <fullName evidence="2">Phospholipid/cholesterol/gamma-HCH transport system permease protein</fullName>
    </submittedName>
</protein>
<accession>A0A1G6YEU2</accession>
<dbReference type="PANTHER" id="PTHR30188">
    <property type="entry name" value="ABC TRANSPORTER PERMEASE PROTEIN-RELATED"/>
    <property type="match status" value="1"/>
</dbReference>
<dbReference type="GO" id="GO:0043190">
    <property type="term" value="C:ATP-binding cassette (ABC) transporter complex"/>
    <property type="evidence" value="ECO:0007669"/>
    <property type="project" value="InterPro"/>
</dbReference>
<keyword evidence="1" id="KW-1133">Transmembrane helix</keyword>
<dbReference type="Pfam" id="PF02405">
    <property type="entry name" value="MlaE"/>
    <property type="match status" value="1"/>
</dbReference>
<dbReference type="PANTHER" id="PTHR30188:SF4">
    <property type="entry name" value="PROTEIN TRIGALACTOSYLDIACYLGLYCEROL 1, CHLOROPLASTIC"/>
    <property type="match status" value="1"/>
</dbReference>
<dbReference type="Proteomes" id="UP000198781">
    <property type="component" value="Unassembled WGS sequence"/>
</dbReference>
<dbReference type="InterPro" id="IPR030802">
    <property type="entry name" value="Permease_MalE"/>
</dbReference>
<keyword evidence="3" id="KW-1185">Reference proteome</keyword>
<organism evidence="2 3">
    <name type="scientific">Paracidovorax valerianellae</name>
    <dbReference type="NCBI Taxonomy" id="187868"/>
    <lineage>
        <taxon>Bacteria</taxon>
        <taxon>Pseudomonadati</taxon>
        <taxon>Pseudomonadota</taxon>
        <taxon>Betaproteobacteria</taxon>
        <taxon>Burkholderiales</taxon>
        <taxon>Comamonadaceae</taxon>
        <taxon>Paracidovorax</taxon>
    </lineage>
</organism>
<name>A0A1G6YEU2_9BURK</name>
<keyword evidence="1" id="KW-0812">Transmembrane</keyword>
<feature type="transmembrane region" description="Helical" evidence="1">
    <location>
        <begin position="122"/>
        <end position="141"/>
    </location>
</feature>
<feature type="transmembrane region" description="Helical" evidence="1">
    <location>
        <begin position="46"/>
        <end position="65"/>
    </location>
</feature>
<feature type="transmembrane region" description="Helical" evidence="1">
    <location>
        <begin position="223"/>
        <end position="248"/>
    </location>
</feature>
<dbReference type="STRING" id="187868.SAMN05192589_11044"/>
<feature type="transmembrane region" description="Helical" evidence="1">
    <location>
        <begin position="86"/>
        <end position="110"/>
    </location>
</feature>
<evidence type="ECO:0000313" key="3">
    <source>
        <dbReference type="Proteomes" id="UP000198781"/>
    </source>
</evidence>
<reference evidence="2 3" key="1">
    <citation type="submission" date="2016-10" db="EMBL/GenBank/DDBJ databases">
        <authorList>
            <person name="de Groot N.N."/>
        </authorList>
    </citation>
    <scope>NUCLEOTIDE SEQUENCE [LARGE SCALE GENOMIC DNA]</scope>
    <source>
        <strain evidence="2 3">DSM 16619</strain>
    </source>
</reference>
<keyword evidence="1" id="KW-0472">Membrane</keyword>
<dbReference type="EMBL" id="FMZC01000010">
    <property type="protein sequence ID" value="SDD88842.1"/>
    <property type="molecule type" value="Genomic_DNA"/>
</dbReference>
<dbReference type="GO" id="GO:0005548">
    <property type="term" value="F:phospholipid transporter activity"/>
    <property type="evidence" value="ECO:0007669"/>
    <property type="project" value="TreeGrafter"/>
</dbReference>
<dbReference type="AlphaFoldDB" id="A0A1G6YEU2"/>
<feature type="transmembrane region" description="Helical" evidence="1">
    <location>
        <begin position="179"/>
        <end position="203"/>
    </location>
</feature>
<feature type="transmembrane region" description="Helical" evidence="1">
    <location>
        <begin position="269"/>
        <end position="288"/>
    </location>
</feature>
<evidence type="ECO:0000256" key="1">
    <source>
        <dbReference type="SAM" id="Phobius"/>
    </source>
</evidence>